<dbReference type="AlphaFoldDB" id="A0A540M299"/>
<evidence type="ECO:0000313" key="2">
    <source>
        <dbReference type="Proteomes" id="UP000315295"/>
    </source>
</evidence>
<dbReference type="Proteomes" id="UP000315295">
    <property type="component" value="Unassembled WGS sequence"/>
</dbReference>
<gene>
    <name evidence="1" type="ORF">C1H46_021503</name>
</gene>
<reference evidence="1 2" key="1">
    <citation type="journal article" date="2019" name="G3 (Bethesda)">
        <title>Sequencing of a Wild Apple (Malus baccata) Genome Unravels the Differences Between Cultivated and Wild Apple Species Regarding Disease Resistance and Cold Tolerance.</title>
        <authorList>
            <person name="Chen X."/>
        </authorList>
    </citation>
    <scope>NUCLEOTIDE SEQUENCE [LARGE SCALE GENOMIC DNA]</scope>
    <source>
        <strain evidence="2">cv. Shandingzi</strain>
        <tissue evidence="1">Leaves</tissue>
    </source>
</reference>
<dbReference type="PANTHER" id="PTHR37718">
    <property type="entry name" value="BNAC03G61340D PROTEIN"/>
    <property type="match status" value="1"/>
</dbReference>
<protein>
    <submittedName>
        <fullName evidence="1">Uncharacterized protein</fullName>
    </submittedName>
</protein>
<dbReference type="PANTHER" id="PTHR37718:SF2">
    <property type="entry name" value="OS03G0205150 PROTEIN"/>
    <property type="match status" value="1"/>
</dbReference>
<proteinExistence type="predicted"/>
<evidence type="ECO:0000313" key="1">
    <source>
        <dbReference type="EMBL" id="TQD92870.1"/>
    </source>
</evidence>
<name>A0A540M299_MALBA</name>
<sequence length="140" mass="16361">MQSHSRIRFSPRTERKYLDRVQHNTRQTYPKDPKVVIFVLSSHQQLVFQIINMDPRYTGEILKHLEKQNELLTEAKISMSEELHQLKVEEEMLMRKFYEIMSAHGKVKKNEDRGKVSDDGEIGGSTALAIAKTSKDEECR</sequence>
<organism evidence="1 2">
    <name type="scientific">Malus baccata</name>
    <name type="common">Siberian crab apple</name>
    <name type="synonym">Pyrus baccata</name>
    <dbReference type="NCBI Taxonomy" id="106549"/>
    <lineage>
        <taxon>Eukaryota</taxon>
        <taxon>Viridiplantae</taxon>
        <taxon>Streptophyta</taxon>
        <taxon>Embryophyta</taxon>
        <taxon>Tracheophyta</taxon>
        <taxon>Spermatophyta</taxon>
        <taxon>Magnoliopsida</taxon>
        <taxon>eudicotyledons</taxon>
        <taxon>Gunneridae</taxon>
        <taxon>Pentapetalae</taxon>
        <taxon>rosids</taxon>
        <taxon>fabids</taxon>
        <taxon>Rosales</taxon>
        <taxon>Rosaceae</taxon>
        <taxon>Amygdaloideae</taxon>
        <taxon>Maleae</taxon>
        <taxon>Malus</taxon>
    </lineage>
</organism>
<dbReference type="EMBL" id="VIEB01000381">
    <property type="protein sequence ID" value="TQD92870.1"/>
    <property type="molecule type" value="Genomic_DNA"/>
</dbReference>
<keyword evidence="2" id="KW-1185">Reference proteome</keyword>
<dbReference type="STRING" id="106549.A0A540M299"/>
<accession>A0A540M299</accession>
<comment type="caution">
    <text evidence="1">The sequence shown here is derived from an EMBL/GenBank/DDBJ whole genome shotgun (WGS) entry which is preliminary data.</text>
</comment>